<accession>A0ABD0UJ48</accession>
<gene>
    <name evidence="1" type="ORF">M5K25_021338</name>
</gene>
<evidence type="ECO:0000313" key="2">
    <source>
        <dbReference type="Proteomes" id="UP001552299"/>
    </source>
</evidence>
<dbReference type="AlphaFoldDB" id="A0ABD0UJ48"/>
<reference evidence="1 2" key="1">
    <citation type="journal article" date="2024" name="Plant Biotechnol. J.">
        <title>Dendrobium thyrsiflorum genome and its molecular insights into genes involved in important horticultural traits.</title>
        <authorList>
            <person name="Chen B."/>
            <person name="Wang J.Y."/>
            <person name="Zheng P.J."/>
            <person name="Li K.L."/>
            <person name="Liang Y.M."/>
            <person name="Chen X.F."/>
            <person name="Zhang C."/>
            <person name="Zhao X."/>
            <person name="He X."/>
            <person name="Zhang G.Q."/>
            <person name="Liu Z.J."/>
            <person name="Xu Q."/>
        </authorList>
    </citation>
    <scope>NUCLEOTIDE SEQUENCE [LARGE SCALE GENOMIC DNA]</scope>
    <source>
        <strain evidence="1">GZMU011</strain>
    </source>
</reference>
<name>A0ABD0UJ48_DENTH</name>
<evidence type="ECO:0000313" key="1">
    <source>
        <dbReference type="EMBL" id="KAL0910362.1"/>
    </source>
</evidence>
<sequence length="77" mass="8676">MNQNYGDIAAFSVHPYEIFGLDRLDELDSSSAVHQVVEHVQNEISEHAKLQENEVKSSPISLPFILTPLKTHPTSKF</sequence>
<proteinExistence type="predicted"/>
<comment type="caution">
    <text evidence="1">The sequence shown here is derived from an EMBL/GenBank/DDBJ whole genome shotgun (WGS) entry which is preliminary data.</text>
</comment>
<protein>
    <submittedName>
        <fullName evidence="1">Uncharacterized protein</fullName>
    </submittedName>
</protein>
<dbReference type="Proteomes" id="UP001552299">
    <property type="component" value="Unassembled WGS sequence"/>
</dbReference>
<dbReference type="EMBL" id="JANQDX010000016">
    <property type="protein sequence ID" value="KAL0910362.1"/>
    <property type="molecule type" value="Genomic_DNA"/>
</dbReference>
<organism evidence="1 2">
    <name type="scientific">Dendrobium thyrsiflorum</name>
    <name type="common">Pinecone-like raceme dendrobium</name>
    <name type="synonym">Orchid</name>
    <dbReference type="NCBI Taxonomy" id="117978"/>
    <lineage>
        <taxon>Eukaryota</taxon>
        <taxon>Viridiplantae</taxon>
        <taxon>Streptophyta</taxon>
        <taxon>Embryophyta</taxon>
        <taxon>Tracheophyta</taxon>
        <taxon>Spermatophyta</taxon>
        <taxon>Magnoliopsida</taxon>
        <taxon>Liliopsida</taxon>
        <taxon>Asparagales</taxon>
        <taxon>Orchidaceae</taxon>
        <taxon>Epidendroideae</taxon>
        <taxon>Malaxideae</taxon>
        <taxon>Dendrobiinae</taxon>
        <taxon>Dendrobium</taxon>
    </lineage>
</organism>
<keyword evidence="2" id="KW-1185">Reference proteome</keyword>